<dbReference type="NCBIfam" id="NF038134">
    <property type="entry name" value="choice_anch_M"/>
    <property type="match status" value="2"/>
</dbReference>
<feature type="domain" description="Bacterial Ig-like" evidence="4">
    <location>
        <begin position="240"/>
        <end position="325"/>
    </location>
</feature>
<dbReference type="Pfam" id="PF16640">
    <property type="entry name" value="Big_3_5"/>
    <property type="match status" value="1"/>
</dbReference>
<dbReference type="InterPro" id="IPR013783">
    <property type="entry name" value="Ig-like_fold"/>
</dbReference>
<dbReference type="NCBIfam" id="TIGR03773">
    <property type="entry name" value="anch_rpt_wall"/>
    <property type="match status" value="1"/>
</dbReference>
<sequence>MRYARRRRWVAALLGLLAAVAAAPLVVAGGAAGAPPDSGLRTVLNDVHTDVIHVEYADGALRMRSRGGELPYDLYEPPDVLFQLKDIDQVSRFSVPDMPEFAFLGGPGDPVWIAPQTEADELVFAGWDTESILPGVLAGDAVDLSLVDVTGPGRVEIFGNDVAGMPVRMFSGTDANIRTLRQSVSSHTHANWAFSALGRYQLTFEARASTANGTPLAPARATYTWYVGDVAPEQAQVTLSVNPTEPSVGDKVTLTAAVSPVTAAGWVEFFDGTASLGFTAVTAGQAVLTTSALAGGSHPLTARYTPTYANDHTPSTSPPITLVVAGTGTPSSSPTPTPTASAPATAAPSRTTVAPSRTSAAPSSTAPSSTTTSPATSPSPNCTPTTHTSTSTSTTNAAVLAQGHVDYAARLVDGNLVAQIKDGTVAGRASWRDPADVVLHLKPGGATAVPAGNFGFLGATGARIWQIPQTQNSNLLWLGWNTEEIQAAQLRGGSLTWSLDKVEGPGKLVIYLFETFGQPRVVFNSGDGLPDRYTISTGTHAHGNWAFTREGAYKLTFTHRATLANGRSVSDTSTVTFAVGGTDPNGLARRVSSRVYTYTGNSCGGPLALTGTSLVGPVTAGAGLLLAGGIVVALTYRRRRSS</sequence>
<keyword evidence="2" id="KW-0472">Membrane</keyword>
<evidence type="ECO:0000313" key="5">
    <source>
        <dbReference type="EMBL" id="GLH95836.1"/>
    </source>
</evidence>
<feature type="chain" id="PRO_5046299339" description="Bacterial Ig-like domain-containing protein" evidence="3">
    <location>
        <begin position="29"/>
        <end position="642"/>
    </location>
</feature>
<dbReference type="EMBL" id="BSDI01000004">
    <property type="protein sequence ID" value="GLH95836.1"/>
    <property type="molecule type" value="Genomic_DNA"/>
</dbReference>
<evidence type="ECO:0000256" key="1">
    <source>
        <dbReference type="SAM" id="MobiDB-lite"/>
    </source>
</evidence>
<evidence type="ECO:0000313" key="6">
    <source>
        <dbReference type="Proteomes" id="UP001144280"/>
    </source>
</evidence>
<evidence type="ECO:0000259" key="4">
    <source>
        <dbReference type="Pfam" id="PF16640"/>
    </source>
</evidence>
<feature type="signal peptide" evidence="3">
    <location>
        <begin position="1"/>
        <end position="28"/>
    </location>
</feature>
<accession>A0ABQ5QPK5</accession>
<dbReference type="Proteomes" id="UP001144280">
    <property type="component" value="Unassembled WGS sequence"/>
</dbReference>
<keyword evidence="2" id="KW-1133">Transmembrane helix</keyword>
<keyword evidence="3" id="KW-0732">Signal</keyword>
<dbReference type="RefSeq" id="WP_281892904.1">
    <property type="nucleotide sequence ID" value="NZ_BSDI01000004.1"/>
</dbReference>
<keyword evidence="6" id="KW-1185">Reference proteome</keyword>
<dbReference type="InterPro" id="IPR032109">
    <property type="entry name" value="Big_3_5"/>
</dbReference>
<evidence type="ECO:0000256" key="2">
    <source>
        <dbReference type="SAM" id="Phobius"/>
    </source>
</evidence>
<gene>
    <name evidence="5" type="ORF">Pa4123_11080</name>
</gene>
<dbReference type="InterPro" id="IPR022395">
    <property type="entry name" value="CHP03773_ABC_transptr-like"/>
</dbReference>
<feature type="compositionally biased region" description="Low complexity" evidence="1">
    <location>
        <begin position="329"/>
        <end position="394"/>
    </location>
</feature>
<evidence type="ECO:0000256" key="3">
    <source>
        <dbReference type="SAM" id="SignalP"/>
    </source>
</evidence>
<feature type="transmembrane region" description="Helical" evidence="2">
    <location>
        <begin position="614"/>
        <end position="636"/>
    </location>
</feature>
<name>A0ABQ5QPK5_9ACTN</name>
<keyword evidence="2" id="KW-0812">Transmembrane</keyword>
<dbReference type="InterPro" id="IPR022435">
    <property type="entry name" value="Surface-anchored_actinobac"/>
</dbReference>
<feature type="region of interest" description="Disordered" evidence="1">
    <location>
        <begin position="305"/>
        <end position="394"/>
    </location>
</feature>
<dbReference type="NCBIfam" id="TIGR03769">
    <property type="entry name" value="P_ac_wall_RPT"/>
    <property type="match status" value="2"/>
</dbReference>
<organism evidence="5 6">
    <name type="scientific">Phytohabitans aurantiacus</name>
    <dbReference type="NCBI Taxonomy" id="3016789"/>
    <lineage>
        <taxon>Bacteria</taxon>
        <taxon>Bacillati</taxon>
        <taxon>Actinomycetota</taxon>
        <taxon>Actinomycetes</taxon>
        <taxon>Micromonosporales</taxon>
        <taxon>Micromonosporaceae</taxon>
    </lineage>
</organism>
<comment type="caution">
    <text evidence="5">The sequence shown here is derived from an EMBL/GenBank/DDBJ whole genome shotgun (WGS) entry which is preliminary data.</text>
</comment>
<feature type="compositionally biased region" description="Polar residues" evidence="1">
    <location>
        <begin position="307"/>
        <end position="319"/>
    </location>
</feature>
<dbReference type="Gene3D" id="2.60.40.10">
    <property type="entry name" value="Immunoglobulins"/>
    <property type="match status" value="1"/>
</dbReference>
<reference evidence="5" key="1">
    <citation type="submission" date="2022-12" db="EMBL/GenBank/DDBJ databases">
        <title>New Phytohabitans aurantiacus sp. RD004123 nov., an actinomycete isolated from soil.</title>
        <authorList>
            <person name="Triningsih D.W."/>
            <person name="Harunari E."/>
            <person name="Igarashi Y."/>
        </authorList>
    </citation>
    <scope>NUCLEOTIDE SEQUENCE</scope>
    <source>
        <strain evidence="5">RD004123</strain>
    </source>
</reference>
<proteinExistence type="predicted"/>
<protein>
    <recommendedName>
        <fullName evidence="4">Bacterial Ig-like domain-containing protein</fullName>
    </recommendedName>
</protein>